<dbReference type="Proteomes" id="UP000663861">
    <property type="component" value="Unassembled WGS sequence"/>
</dbReference>
<comment type="subcellular location">
    <subcellularLocation>
        <location evidence="1">Endomembrane system</location>
        <topology evidence="1">Multi-pass membrane protein</topology>
    </subcellularLocation>
</comment>
<accession>A0A8H3BR89</accession>
<dbReference type="InterPro" id="IPR051788">
    <property type="entry name" value="MFS_Transporter"/>
</dbReference>
<evidence type="ECO:0000256" key="3">
    <source>
        <dbReference type="ARBA" id="ARBA00022448"/>
    </source>
</evidence>
<organism evidence="9 10">
    <name type="scientific">Rhizoctonia solani</name>
    <dbReference type="NCBI Taxonomy" id="456999"/>
    <lineage>
        <taxon>Eukaryota</taxon>
        <taxon>Fungi</taxon>
        <taxon>Dikarya</taxon>
        <taxon>Basidiomycota</taxon>
        <taxon>Agaricomycotina</taxon>
        <taxon>Agaricomycetes</taxon>
        <taxon>Cantharellales</taxon>
        <taxon>Ceratobasidiaceae</taxon>
        <taxon>Rhizoctonia</taxon>
    </lineage>
</organism>
<evidence type="ECO:0000259" key="8">
    <source>
        <dbReference type="PROSITE" id="PS50850"/>
    </source>
</evidence>
<feature type="transmembrane region" description="Helical" evidence="7">
    <location>
        <begin position="341"/>
        <end position="357"/>
    </location>
</feature>
<proteinExistence type="inferred from homology"/>
<comment type="similarity">
    <text evidence="2">Belongs to the major facilitator superfamily.</text>
</comment>
<dbReference type="InterPro" id="IPR020846">
    <property type="entry name" value="MFS_dom"/>
</dbReference>
<sequence length="489" mass="52971">MDSKVMLDGSAPITPAVSLHHDSRHENVEMTVFNRSHIEMNSVDSPKSAEDSSSSDAAAHRREMIAMAAVCWTQFMAGWNDGTLGPLIPIIQEHFHIGFMVVSMLFVSACCGYVLGATAVIYFTDRYGFGRVLIGGSLFQIVAYSILSTTPPFPAMCVALTINGIGMSFQNAQTSSLVISLKNNPGTKMGAMHAAYGAGACVAPLISTQFSQIPRWSFYFLVSLGLAVSNTISQSLVFGFRTLPELLASFGIPEVVHTADSTKTSKYRQILNLKVVYILALFALLYVGTEVTIGGWIVTFLIENRGGGASSGYVSSGFFAGLMLGRLVLLWVNQKLGERRAVYLYSFLIIGLEFVVWFTPSLILNAVAISMVGLLLGRYFSDGSAIFANIFCRSILSNSHEPVGWFHTCMASAFRWNDTLTPDKIHRLLTGAISWIASSGMSGSAVFPFITGVIAQKHGVQVLQPLIVGLLGTMVVIWALIPQVGKKKE</sequence>
<keyword evidence="6 7" id="KW-0472">Membrane</keyword>
<reference evidence="9" key="1">
    <citation type="submission" date="2021-01" db="EMBL/GenBank/DDBJ databases">
        <authorList>
            <person name="Kaushik A."/>
        </authorList>
    </citation>
    <scope>NUCLEOTIDE SEQUENCE</scope>
    <source>
        <strain evidence="9">AG4-RS23</strain>
    </source>
</reference>
<dbReference type="PROSITE" id="PS50850">
    <property type="entry name" value="MFS"/>
    <property type="match status" value="1"/>
</dbReference>
<keyword evidence="5 7" id="KW-1133">Transmembrane helix</keyword>
<gene>
    <name evidence="9" type="ORF">RDB_LOCUS72608</name>
</gene>
<feature type="transmembrane region" description="Helical" evidence="7">
    <location>
        <begin position="363"/>
        <end position="381"/>
    </location>
</feature>
<feature type="domain" description="Major facilitator superfamily (MFS) profile" evidence="8">
    <location>
        <begin position="66"/>
        <end position="489"/>
    </location>
</feature>
<dbReference type="SUPFAM" id="SSF103473">
    <property type="entry name" value="MFS general substrate transporter"/>
    <property type="match status" value="1"/>
</dbReference>
<dbReference type="GO" id="GO:0022857">
    <property type="term" value="F:transmembrane transporter activity"/>
    <property type="evidence" value="ECO:0007669"/>
    <property type="project" value="InterPro"/>
</dbReference>
<dbReference type="PANTHER" id="PTHR23514:SF3">
    <property type="entry name" value="BYPASS OF STOP CODON PROTEIN 6"/>
    <property type="match status" value="1"/>
</dbReference>
<feature type="transmembrane region" description="Helical" evidence="7">
    <location>
        <begin position="428"/>
        <end position="450"/>
    </location>
</feature>
<evidence type="ECO:0000256" key="6">
    <source>
        <dbReference type="ARBA" id="ARBA00023136"/>
    </source>
</evidence>
<evidence type="ECO:0000313" key="10">
    <source>
        <dbReference type="Proteomes" id="UP000663861"/>
    </source>
</evidence>
<dbReference type="InterPro" id="IPR036259">
    <property type="entry name" value="MFS_trans_sf"/>
</dbReference>
<dbReference type="GO" id="GO:0016020">
    <property type="term" value="C:membrane"/>
    <property type="evidence" value="ECO:0007669"/>
    <property type="project" value="TreeGrafter"/>
</dbReference>
<dbReference type="EMBL" id="CAJMWY010001313">
    <property type="protein sequence ID" value="CAE6464179.1"/>
    <property type="molecule type" value="Genomic_DNA"/>
</dbReference>
<dbReference type="Pfam" id="PF07690">
    <property type="entry name" value="MFS_1"/>
    <property type="match status" value="1"/>
</dbReference>
<dbReference type="AlphaFoldDB" id="A0A8H3BR89"/>
<dbReference type="PANTHER" id="PTHR23514">
    <property type="entry name" value="BYPASS OF STOP CODON PROTEIN 6"/>
    <property type="match status" value="1"/>
</dbReference>
<dbReference type="GO" id="GO:0012505">
    <property type="term" value="C:endomembrane system"/>
    <property type="evidence" value="ECO:0007669"/>
    <property type="project" value="UniProtKB-SubCell"/>
</dbReference>
<feature type="transmembrane region" description="Helical" evidence="7">
    <location>
        <begin position="310"/>
        <end position="329"/>
    </location>
</feature>
<keyword evidence="3" id="KW-0813">Transport</keyword>
<evidence type="ECO:0000256" key="5">
    <source>
        <dbReference type="ARBA" id="ARBA00022989"/>
    </source>
</evidence>
<feature type="transmembrane region" description="Helical" evidence="7">
    <location>
        <begin position="462"/>
        <end position="481"/>
    </location>
</feature>
<evidence type="ECO:0000313" key="9">
    <source>
        <dbReference type="EMBL" id="CAE6464179.1"/>
    </source>
</evidence>
<evidence type="ECO:0000256" key="7">
    <source>
        <dbReference type="SAM" id="Phobius"/>
    </source>
</evidence>
<evidence type="ECO:0000256" key="4">
    <source>
        <dbReference type="ARBA" id="ARBA00022692"/>
    </source>
</evidence>
<protein>
    <recommendedName>
        <fullName evidence="8">Major facilitator superfamily (MFS) profile domain-containing protein</fullName>
    </recommendedName>
</protein>
<comment type="caution">
    <text evidence="9">The sequence shown here is derived from an EMBL/GenBank/DDBJ whole genome shotgun (WGS) entry which is preliminary data.</text>
</comment>
<name>A0A8H3BR89_9AGAM</name>
<dbReference type="InterPro" id="IPR011701">
    <property type="entry name" value="MFS"/>
</dbReference>
<feature type="transmembrane region" description="Helical" evidence="7">
    <location>
        <begin position="275"/>
        <end position="298"/>
    </location>
</feature>
<evidence type="ECO:0000256" key="1">
    <source>
        <dbReference type="ARBA" id="ARBA00004127"/>
    </source>
</evidence>
<evidence type="ECO:0000256" key="2">
    <source>
        <dbReference type="ARBA" id="ARBA00008335"/>
    </source>
</evidence>
<dbReference type="Gene3D" id="1.20.1250.20">
    <property type="entry name" value="MFS general substrate transporter like domains"/>
    <property type="match status" value="2"/>
</dbReference>
<keyword evidence="4 7" id="KW-0812">Transmembrane</keyword>
<feature type="transmembrane region" description="Helical" evidence="7">
    <location>
        <begin position="97"/>
        <end position="122"/>
    </location>
</feature>